<proteinExistence type="predicted"/>
<evidence type="ECO:0000313" key="2">
    <source>
        <dbReference type="Proteomes" id="UP000184076"/>
    </source>
</evidence>
<keyword evidence="2" id="KW-1185">Reference proteome</keyword>
<evidence type="ECO:0008006" key="3">
    <source>
        <dbReference type="Google" id="ProtNLM"/>
    </source>
</evidence>
<name>A0A1M5EYA9_9BACT</name>
<gene>
    <name evidence="1" type="ORF">SAMN02745206_02751</name>
</gene>
<dbReference type="OrthoDB" id="5431166at2"/>
<dbReference type="AlphaFoldDB" id="A0A1M5EYA9"/>
<accession>A0A1M5EYA9</accession>
<reference evidence="2" key="1">
    <citation type="submission" date="2016-11" db="EMBL/GenBank/DDBJ databases">
        <authorList>
            <person name="Varghese N."/>
            <person name="Submissions S."/>
        </authorList>
    </citation>
    <scope>NUCLEOTIDE SEQUENCE [LARGE SCALE GENOMIC DNA]</scope>
    <source>
        <strain evidence="2">DSM 9756</strain>
    </source>
</reference>
<protein>
    <recommendedName>
        <fullName evidence="3">AAA+ ATPase domain-containing protein</fullName>
    </recommendedName>
</protein>
<dbReference type="InterPro" id="IPR027417">
    <property type="entry name" value="P-loop_NTPase"/>
</dbReference>
<dbReference type="SUPFAM" id="SSF52540">
    <property type="entry name" value="P-loop containing nucleoside triphosphate hydrolases"/>
    <property type="match status" value="1"/>
</dbReference>
<dbReference type="EMBL" id="FQVB01000029">
    <property type="protein sequence ID" value="SHF83971.1"/>
    <property type="molecule type" value="Genomic_DNA"/>
</dbReference>
<dbReference type="Proteomes" id="UP000184076">
    <property type="component" value="Unassembled WGS sequence"/>
</dbReference>
<dbReference type="RefSeq" id="WP_073040437.1">
    <property type="nucleotide sequence ID" value="NZ_FQVB01000029.1"/>
</dbReference>
<organism evidence="1 2">
    <name type="scientific">Desulfacinum infernum DSM 9756</name>
    <dbReference type="NCBI Taxonomy" id="1121391"/>
    <lineage>
        <taxon>Bacteria</taxon>
        <taxon>Pseudomonadati</taxon>
        <taxon>Thermodesulfobacteriota</taxon>
        <taxon>Syntrophobacteria</taxon>
        <taxon>Syntrophobacterales</taxon>
        <taxon>Syntrophobacteraceae</taxon>
        <taxon>Desulfacinum</taxon>
    </lineage>
</organism>
<dbReference type="STRING" id="1121391.SAMN02745206_02751"/>
<evidence type="ECO:0000313" key="1">
    <source>
        <dbReference type="EMBL" id="SHF83971.1"/>
    </source>
</evidence>
<sequence length="193" mass="21657">METPTPDRIRDRFTLIVGEVNSGKTTLTRDLLHEVARHESGPLVVVDLAPQIPPDLARRIGRPGIGGRLQTPSAPHVHVLTTELHAPRLTGRDDEEKAALARENARRIEPLFVQALDLKPTHLFVNDASLYLQGGSPLRLLDWLSRVETRVVNGYFGTSLGEDALSKRERSAMWTLMLHCDHLIFLEKHSKED</sequence>